<dbReference type="Proteomes" id="UP001164472">
    <property type="component" value="Chromosome"/>
</dbReference>
<gene>
    <name evidence="2" type="ORF">NNL22_14800</name>
</gene>
<protein>
    <submittedName>
        <fullName evidence="2">DUF3034 family protein</fullName>
    </submittedName>
</protein>
<keyword evidence="1" id="KW-0732">Signal</keyword>
<dbReference type="Pfam" id="PF11231">
    <property type="entry name" value="DUF3034"/>
    <property type="match status" value="1"/>
</dbReference>
<evidence type="ECO:0000313" key="3">
    <source>
        <dbReference type="Proteomes" id="UP001164472"/>
    </source>
</evidence>
<dbReference type="AlphaFoldDB" id="A0A9E8HLU7"/>
<dbReference type="InterPro" id="IPR021393">
    <property type="entry name" value="DUF3034"/>
</dbReference>
<evidence type="ECO:0000256" key="1">
    <source>
        <dbReference type="SAM" id="SignalP"/>
    </source>
</evidence>
<dbReference type="RefSeq" id="WP_251811330.1">
    <property type="nucleotide sequence ID" value="NZ_CP101527.1"/>
</dbReference>
<feature type="signal peptide" evidence="1">
    <location>
        <begin position="1"/>
        <end position="22"/>
    </location>
</feature>
<feature type="chain" id="PRO_5039065324" evidence="1">
    <location>
        <begin position="23"/>
        <end position="277"/>
    </location>
</feature>
<accession>A0A9E8HLU7</accession>
<name>A0A9E8HLU7_9ALTE</name>
<sequence length="277" mass="30247">MHRNRSILSIVLLCVMSLQSHAGGKILATPGVSQLEGAGGGGIVPWAQLAGYATEDEIAASGFCSRVKVDDFSLNACGAQANFYDRLEVSYAQQSFYVNPLDTYLKQSIAGAKLRLYGDVVYSSLPQISLGIQAKKLDTSDIAFALGAEKDSGTDVYLAMSKLHLGVVDGYNWLWNMTARRTEANQMGLLGFGGSGNRPSLQFEASTALLVDRHLAIGFEFRQKPDNLNIGESHWRDIFVAWFPNKHFSTTVAYVDLGNIAGINNQTGWYWSLMGNF</sequence>
<dbReference type="EMBL" id="CP101527">
    <property type="protein sequence ID" value="UZW76869.1"/>
    <property type="molecule type" value="Genomic_DNA"/>
</dbReference>
<evidence type="ECO:0000313" key="2">
    <source>
        <dbReference type="EMBL" id="UZW76869.1"/>
    </source>
</evidence>
<proteinExistence type="predicted"/>
<keyword evidence="3" id="KW-1185">Reference proteome</keyword>
<reference evidence="2" key="1">
    <citation type="submission" date="2022-07" db="EMBL/GenBank/DDBJ databases">
        <title>Alkalimarinus sp. nov., isolated from gut of a Alitta virens.</title>
        <authorList>
            <person name="Yang A.I."/>
            <person name="Shin N.-R."/>
        </authorList>
    </citation>
    <scope>NUCLEOTIDE SEQUENCE</scope>
    <source>
        <strain evidence="2">FA028</strain>
    </source>
</reference>
<organism evidence="2 3">
    <name type="scientific">Alkalimarinus sediminis</name>
    <dbReference type="NCBI Taxonomy" id="1632866"/>
    <lineage>
        <taxon>Bacteria</taxon>
        <taxon>Pseudomonadati</taxon>
        <taxon>Pseudomonadota</taxon>
        <taxon>Gammaproteobacteria</taxon>
        <taxon>Alteromonadales</taxon>
        <taxon>Alteromonadaceae</taxon>
        <taxon>Alkalimarinus</taxon>
    </lineage>
</organism>
<dbReference type="KEGG" id="asem:NNL22_14800"/>